<accession>A0A4T0RE09</accession>
<organism evidence="2 3">
    <name type="scientific">Wallemia mellicola</name>
    <dbReference type="NCBI Taxonomy" id="1708541"/>
    <lineage>
        <taxon>Eukaryota</taxon>
        <taxon>Fungi</taxon>
        <taxon>Dikarya</taxon>
        <taxon>Basidiomycota</taxon>
        <taxon>Wallemiomycotina</taxon>
        <taxon>Wallemiomycetes</taxon>
        <taxon>Wallemiales</taxon>
        <taxon>Wallemiaceae</taxon>
        <taxon>Wallemia</taxon>
    </lineage>
</organism>
<gene>
    <name evidence="2" type="ORF">E3Q17_01989</name>
    <name evidence="1" type="ORF">E3Q22_02320</name>
</gene>
<protein>
    <submittedName>
        <fullName evidence="2">Uncharacterized protein</fullName>
    </submittedName>
</protein>
<dbReference type="Proteomes" id="UP000310685">
    <property type="component" value="Unassembled WGS sequence"/>
</dbReference>
<dbReference type="Proteomes" id="UP000307169">
    <property type="component" value="Unassembled WGS sequence"/>
</dbReference>
<evidence type="ECO:0000313" key="1">
    <source>
        <dbReference type="EMBL" id="TIB79753.1"/>
    </source>
</evidence>
<dbReference type="EMBL" id="SPRH01000019">
    <property type="protein sequence ID" value="TIC01040.1"/>
    <property type="molecule type" value="Genomic_DNA"/>
</dbReference>
<dbReference type="AlphaFoldDB" id="A0A4T0RE09"/>
<sequence length="230" mass="26508">MTTTQPSIVTTMATTPDYCIRPNCRNLKADGTPYCSQNHRQFKIQYELDHNDKLGTCMEPGCNHKVALGNRFCTLDHIYFNEDIYDLMFEDHVNQSTSPILPARRGALIMMIDLDADPKSKECAMPNCTEVKANRTPFCKRNKKHKALMYDWLAPAEFTKCFTEGCIHIAHLDTPFCAVVHKTESKQYSIDKKGRNKECAYDGCEHLACSKYGYCYFHDTYVRRPYLSKK</sequence>
<proteinExistence type="predicted"/>
<evidence type="ECO:0000313" key="4">
    <source>
        <dbReference type="Proteomes" id="UP000310685"/>
    </source>
</evidence>
<reference evidence="3 4" key="1">
    <citation type="submission" date="2019-03" db="EMBL/GenBank/DDBJ databases">
        <title>Sequencing 25 genomes of Wallemia mellicola.</title>
        <authorList>
            <person name="Gostincar C."/>
        </authorList>
    </citation>
    <scope>NUCLEOTIDE SEQUENCE [LARGE SCALE GENOMIC DNA]</scope>
    <source>
        <strain evidence="2 3">EXF-1262</strain>
        <strain evidence="1 4">EXF-6152</strain>
    </source>
</reference>
<dbReference type="EMBL" id="SPRC01000021">
    <property type="protein sequence ID" value="TIB79753.1"/>
    <property type="molecule type" value="Genomic_DNA"/>
</dbReference>
<comment type="caution">
    <text evidence="2">The sequence shown here is derived from an EMBL/GenBank/DDBJ whole genome shotgun (WGS) entry which is preliminary data.</text>
</comment>
<evidence type="ECO:0000313" key="2">
    <source>
        <dbReference type="EMBL" id="TIC01040.1"/>
    </source>
</evidence>
<evidence type="ECO:0000313" key="3">
    <source>
        <dbReference type="Proteomes" id="UP000307169"/>
    </source>
</evidence>
<name>A0A4T0RE09_9BASI</name>